<sequence>MKIAIVTGGSRGLGKSMALHIAAKGNDVILTYNSKRQDAEEVVKQIAKIGRKGRALELDVSNMHSINTFVERVSLELHEHWSRSSFDYLVNNAGIGIGSTIAEMTEEQFDQLMKIHLKGPFFLTQKLVPLMNDGGQIVNISTGLTRITFPGYAAYAAMKGGLEVLTRYMAHEFGARDITVNTVAPGAIETDFGHGAVRDNKEINKLIASQTALGRVGLPDDIGSMVASLLTEDNHWVTAQRIEVSGGQAL</sequence>
<evidence type="ECO:0000256" key="3">
    <source>
        <dbReference type="ARBA" id="ARBA00023002"/>
    </source>
</evidence>
<dbReference type="Gene3D" id="3.40.50.720">
    <property type="entry name" value="NAD(P)-binding Rossmann-like Domain"/>
    <property type="match status" value="1"/>
</dbReference>
<name>G9EUH6_9GAMM</name>
<dbReference type="EMBL" id="JH413850">
    <property type="protein sequence ID" value="EHL28976.1"/>
    <property type="molecule type" value="Genomic_DNA"/>
</dbReference>
<dbReference type="InterPro" id="IPR002347">
    <property type="entry name" value="SDR_fam"/>
</dbReference>
<dbReference type="Proteomes" id="UP000002770">
    <property type="component" value="Unassembled WGS sequence"/>
</dbReference>
<keyword evidence="2" id="KW-0521">NADP</keyword>
<dbReference type="PRINTS" id="PR00081">
    <property type="entry name" value="GDHRDH"/>
</dbReference>
<evidence type="ECO:0000313" key="5">
    <source>
        <dbReference type="Proteomes" id="UP000002770"/>
    </source>
</evidence>
<dbReference type="FunFam" id="3.40.50.720:FF:000374">
    <property type="entry name" value="3-oxoacyl-(Acyl-carrier-protein) reductase"/>
    <property type="match status" value="1"/>
</dbReference>
<evidence type="ECO:0000313" key="4">
    <source>
        <dbReference type="EMBL" id="EHL28976.1"/>
    </source>
</evidence>
<accession>G9EUH6</accession>
<dbReference type="PANTHER" id="PTHR42760:SF53">
    <property type="entry name" value="BLR4183 PROTEIN"/>
    <property type="match status" value="1"/>
</dbReference>
<dbReference type="RefSeq" id="WP_006872830.1">
    <property type="nucleotide sequence ID" value="NZ_JH413850.1"/>
</dbReference>
<dbReference type="GO" id="GO:0016616">
    <property type="term" value="F:oxidoreductase activity, acting on the CH-OH group of donors, NAD or NADP as acceptor"/>
    <property type="evidence" value="ECO:0007669"/>
    <property type="project" value="TreeGrafter"/>
</dbReference>
<dbReference type="STRING" id="658187.LDG_8970"/>
<dbReference type="Pfam" id="PF13561">
    <property type="entry name" value="adh_short_C2"/>
    <property type="match status" value="1"/>
</dbReference>
<dbReference type="InParanoid" id="G9EUH6"/>
<proteinExistence type="inferred from homology"/>
<dbReference type="InterPro" id="IPR036291">
    <property type="entry name" value="NAD(P)-bd_dom_sf"/>
</dbReference>
<dbReference type="PRINTS" id="PR00080">
    <property type="entry name" value="SDRFAMILY"/>
</dbReference>
<dbReference type="AlphaFoldDB" id="G9EUH6"/>
<evidence type="ECO:0000256" key="1">
    <source>
        <dbReference type="ARBA" id="ARBA00006484"/>
    </source>
</evidence>
<dbReference type="PANTHER" id="PTHR42760">
    <property type="entry name" value="SHORT-CHAIN DEHYDROGENASES/REDUCTASES FAMILY MEMBER"/>
    <property type="match status" value="1"/>
</dbReference>
<organism evidence="4 5">
    <name type="scientific">Legionella drancourtii LLAP12</name>
    <dbReference type="NCBI Taxonomy" id="658187"/>
    <lineage>
        <taxon>Bacteria</taxon>
        <taxon>Pseudomonadati</taxon>
        <taxon>Pseudomonadota</taxon>
        <taxon>Gammaproteobacteria</taxon>
        <taxon>Legionellales</taxon>
        <taxon>Legionellaceae</taxon>
        <taxon>Legionella</taxon>
    </lineage>
</organism>
<protein>
    <submittedName>
        <fullName evidence="4">Short-chain alcohol dehydrogenase-like protein</fullName>
    </submittedName>
</protein>
<keyword evidence="5" id="KW-1185">Reference proteome</keyword>
<dbReference type="HOGENOM" id="CLU_010194_1_3_6"/>
<evidence type="ECO:0000256" key="2">
    <source>
        <dbReference type="ARBA" id="ARBA00022857"/>
    </source>
</evidence>
<dbReference type="eggNOG" id="COG1028">
    <property type="taxonomic scope" value="Bacteria"/>
</dbReference>
<gene>
    <name evidence="4" type="ORF">LDG_8970</name>
</gene>
<dbReference type="GO" id="GO:0030497">
    <property type="term" value="P:fatty acid elongation"/>
    <property type="evidence" value="ECO:0007669"/>
    <property type="project" value="TreeGrafter"/>
</dbReference>
<dbReference type="SUPFAM" id="SSF51735">
    <property type="entry name" value="NAD(P)-binding Rossmann-fold domains"/>
    <property type="match status" value="1"/>
</dbReference>
<keyword evidence="3" id="KW-0560">Oxidoreductase</keyword>
<comment type="similarity">
    <text evidence="1">Belongs to the short-chain dehydrogenases/reductases (SDR) family.</text>
</comment>
<reference evidence="4 5" key="1">
    <citation type="journal article" date="2011" name="BMC Genomics">
        <title>Insight into cross-talk between intra-amoebal pathogens.</title>
        <authorList>
            <person name="Gimenez G."/>
            <person name="Bertelli C."/>
            <person name="Moliner C."/>
            <person name="Robert C."/>
            <person name="Raoult D."/>
            <person name="Fournier P.E."/>
            <person name="Greub G."/>
        </authorList>
    </citation>
    <scope>NUCLEOTIDE SEQUENCE [LARGE SCALE GENOMIC DNA]</scope>
    <source>
        <strain evidence="4 5">LLAP12</strain>
    </source>
</reference>